<dbReference type="Proteomes" id="UP001266305">
    <property type="component" value="Unassembled WGS sequence"/>
</dbReference>
<comment type="caution">
    <text evidence="2">The sequence shown here is derived from an EMBL/GenBank/DDBJ whole genome shotgun (WGS) entry which is preliminary data.</text>
</comment>
<accession>A0ABQ9WCE0</accession>
<feature type="region of interest" description="Disordered" evidence="1">
    <location>
        <begin position="1"/>
        <end position="129"/>
    </location>
</feature>
<keyword evidence="3" id="KW-1185">Reference proteome</keyword>
<feature type="compositionally biased region" description="Polar residues" evidence="1">
    <location>
        <begin position="65"/>
        <end position="91"/>
    </location>
</feature>
<name>A0ABQ9WCE0_SAGOE</name>
<organism evidence="2 3">
    <name type="scientific">Saguinus oedipus</name>
    <name type="common">Cotton-top tamarin</name>
    <name type="synonym">Oedipomidas oedipus</name>
    <dbReference type="NCBI Taxonomy" id="9490"/>
    <lineage>
        <taxon>Eukaryota</taxon>
        <taxon>Metazoa</taxon>
        <taxon>Chordata</taxon>
        <taxon>Craniata</taxon>
        <taxon>Vertebrata</taxon>
        <taxon>Euteleostomi</taxon>
        <taxon>Mammalia</taxon>
        <taxon>Eutheria</taxon>
        <taxon>Euarchontoglires</taxon>
        <taxon>Primates</taxon>
        <taxon>Haplorrhini</taxon>
        <taxon>Platyrrhini</taxon>
        <taxon>Cebidae</taxon>
        <taxon>Callitrichinae</taxon>
        <taxon>Saguinus</taxon>
    </lineage>
</organism>
<evidence type="ECO:0000256" key="1">
    <source>
        <dbReference type="SAM" id="MobiDB-lite"/>
    </source>
</evidence>
<sequence>MSMDLSYPQSLPCSKASDCKESSPMPVISGPEENYASLQMSSAEMPHTETVSPLPSSVDLLIQDSPDSSTSPKGKQPTAAESSTTTNTHLSQPLLFLPPGMPDEHNWEPSSVEQPDLEQFSLEQPDLEHPVLEQPLLEHSGLVHSVLEHSSLEQSLL</sequence>
<reference evidence="2 3" key="1">
    <citation type="submission" date="2023-05" db="EMBL/GenBank/DDBJ databases">
        <title>B98-5 Cell Line De Novo Hybrid Assembly: An Optical Mapping Approach.</title>
        <authorList>
            <person name="Kananen K."/>
            <person name="Auerbach J.A."/>
            <person name="Kautto E."/>
            <person name="Blachly J.S."/>
        </authorList>
    </citation>
    <scope>NUCLEOTIDE SEQUENCE [LARGE SCALE GENOMIC DNA]</scope>
    <source>
        <strain evidence="2">B95-8</strain>
        <tissue evidence="2">Cell line</tissue>
    </source>
</reference>
<protein>
    <submittedName>
        <fullName evidence="2">Uncharacterized protein</fullName>
    </submittedName>
</protein>
<evidence type="ECO:0000313" key="3">
    <source>
        <dbReference type="Proteomes" id="UP001266305"/>
    </source>
</evidence>
<dbReference type="EMBL" id="JASSZA010000001">
    <property type="protein sequence ID" value="KAK2119100.1"/>
    <property type="molecule type" value="Genomic_DNA"/>
</dbReference>
<proteinExistence type="predicted"/>
<evidence type="ECO:0000313" key="2">
    <source>
        <dbReference type="EMBL" id="KAK2119100.1"/>
    </source>
</evidence>
<gene>
    <name evidence="2" type="ORF">P7K49_000486</name>
</gene>